<evidence type="ECO:0000259" key="1">
    <source>
        <dbReference type="Pfam" id="PF12680"/>
    </source>
</evidence>
<dbReference type="Proteomes" id="UP001597145">
    <property type="component" value="Unassembled WGS sequence"/>
</dbReference>
<name>A0ABW4FQ85_9PSEU</name>
<organism evidence="2 3">
    <name type="scientific">Pseudonocardia aurantiaca</name>
    <dbReference type="NCBI Taxonomy" id="75290"/>
    <lineage>
        <taxon>Bacteria</taxon>
        <taxon>Bacillati</taxon>
        <taxon>Actinomycetota</taxon>
        <taxon>Actinomycetes</taxon>
        <taxon>Pseudonocardiales</taxon>
        <taxon>Pseudonocardiaceae</taxon>
        <taxon>Pseudonocardia</taxon>
    </lineage>
</organism>
<comment type="caution">
    <text evidence="2">The sequence shown here is derived from an EMBL/GenBank/DDBJ whole genome shotgun (WGS) entry which is preliminary data.</text>
</comment>
<dbReference type="EMBL" id="JBHUCP010000019">
    <property type="protein sequence ID" value="MFD1532764.1"/>
    <property type="molecule type" value="Genomic_DNA"/>
</dbReference>
<keyword evidence="3" id="KW-1185">Reference proteome</keyword>
<reference evidence="3" key="1">
    <citation type="journal article" date="2019" name="Int. J. Syst. Evol. Microbiol.">
        <title>The Global Catalogue of Microorganisms (GCM) 10K type strain sequencing project: providing services to taxonomists for standard genome sequencing and annotation.</title>
        <authorList>
            <consortium name="The Broad Institute Genomics Platform"/>
            <consortium name="The Broad Institute Genome Sequencing Center for Infectious Disease"/>
            <person name="Wu L."/>
            <person name="Ma J."/>
        </authorList>
    </citation>
    <scope>NUCLEOTIDE SEQUENCE [LARGE SCALE GENOMIC DNA]</scope>
    <source>
        <strain evidence="3">JCM 12165</strain>
    </source>
</reference>
<proteinExistence type="predicted"/>
<protein>
    <submittedName>
        <fullName evidence="2">Nuclear transport factor 2 family protein</fullName>
    </submittedName>
</protein>
<accession>A0ABW4FQ85</accession>
<gene>
    <name evidence="2" type="ORF">ACFSCY_25400</name>
</gene>
<evidence type="ECO:0000313" key="2">
    <source>
        <dbReference type="EMBL" id="MFD1532764.1"/>
    </source>
</evidence>
<sequence>MLEGTTPAQRASYTSVDRVSRGDREGWLDLFDDDAVVEDPVGVSPLDPAGKGHRGKIAIGAFWDNVISTNASWSYRIDQSFPRGDECANWWTCWSERPDGTVVEVPMITLYKVDDSGKLVSLRAFWDAARWSE</sequence>
<dbReference type="InterPro" id="IPR037401">
    <property type="entry name" value="SnoaL-like"/>
</dbReference>
<dbReference type="RefSeq" id="WP_343978502.1">
    <property type="nucleotide sequence ID" value="NZ_BAAAJG010000010.1"/>
</dbReference>
<dbReference type="Pfam" id="PF12680">
    <property type="entry name" value="SnoaL_2"/>
    <property type="match status" value="1"/>
</dbReference>
<dbReference type="SUPFAM" id="SSF54427">
    <property type="entry name" value="NTF2-like"/>
    <property type="match status" value="1"/>
</dbReference>
<dbReference type="Gene3D" id="3.10.450.50">
    <property type="match status" value="1"/>
</dbReference>
<evidence type="ECO:0000313" key="3">
    <source>
        <dbReference type="Proteomes" id="UP001597145"/>
    </source>
</evidence>
<dbReference type="InterPro" id="IPR032710">
    <property type="entry name" value="NTF2-like_dom_sf"/>
</dbReference>
<feature type="domain" description="SnoaL-like" evidence="1">
    <location>
        <begin position="16"/>
        <end position="121"/>
    </location>
</feature>